<feature type="compositionally biased region" description="Basic and acidic residues" evidence="1">
    <location>
        <begin position="21"/>
        <end position="31"/>
    </location>
</feature>
<dbReference type="Proteomes" id="UP000440668">
    <property type="component" value="Unassembled WGS sequence"/>
</dbReference>
<feature type="region of interest" description="Disordered" evidence="1">
    <location>
        <begin position="1"/>
        <end position="37"/>
    </location>
</feature>
<organism evidence="3 4">
    <name type="scientific">Cellulosimicrobium composti</name>
    <dbReference type="NCBI Taxonomy" id="2672572"/>
    <lineage>
        <taxon>Bacteria</taxon>
        <taxon>Bacillati</taxon>
        <taxon>Actinomycetota</taxon>
        <taxon>Actinomycetes</taxon>
        <taxon>Micrococcales</taxon>
        <taxon>Promicromonosporaceae</taxon>
        <taxon>Cellulosimicrobium</taxon>
    </lineage>
</organism>
<dbReference type="AlphaFoldDB" id="A0A6N7ZLN4"/>
<keyword evidence="2" id="KW-0472">Membrane</keyword>
<dbReference type="EMBL" id="WMKA01000039">
    <property type="protein sequence ID" value="MTG90159.1"/>
    <property type="molecule type" value="Genomic_DNA"/>
</dbReference>
<feature type="transmembrane region" description="Helical" evidence="2">
    <location>
        <begin position="44"/>
        <end position="64"/>
    </location>
</feature>
<proteinExistence type="predicted"/>
<evidence type="ECO:0000256" key="2">
    <source>
        <dbReference type="SAM" id="Phobius"/>
    </source>
</evidence>
<name>A0A6N7ZLN4_9MICO</name>
<evidence type="ECO:0000256" key="1">
    <source>
        <dbReference type="SAM" id="MobiDB-lite"/>
    </source>
</evidence>
<gene>
    <name evidence="3" type="ORF">GJV82_14600</name>
</gene>
<dbReference type="InterPro" id="IPR025101">
    <property type="entry name" value="DUF4012"/>
</dbReference>
<reference evidence="3 4" key="1">
    <citation type="submission" date="2019-11" db="EMBL/GenBank/DDBJ databases">
        <title>Cellulosimicrobium composti sp. nov. isolated from a compost.</title>
        <authorList>
            <person name="Yang Y."/>
        </authorList>
    </citation>
    <scope>NUCLEOTIDE SEQUENCE [LARGE SCALE GENOMIC DNA]</scope>
    <source>
        <strain evidence="3 4">BIT-GX5</strain>
    </source>
</reference>
<evidence type="ECO:0000313" key="4">
    <source>
        <dbReference type="Proteomes" id="UP000440668"/>
    </source>
</evidence>
<keyword evidence="2" id="KW-1133">Transmembrane helix</keyword>
<sequence>MVHEEWGPGWSGAATTVAPAGRREPERETPRRPRRRRPRLRRRVGLAVALALVVVVAWLAWLLVDALRARAALEDVAARLPVLQEQVRSGQDATATVEDVRGSAALAAAATHGPHWMLARALPLVGDDARALGEVTGAVDRVAQDALPRLAAAVEVASPAALAPSGGSLDLAPLADARDDVVAADRAVTASLESVAGIDTASLVGPLAAAVDDLRDELAQVASQTATAARAVDLVPAMLGADGARDYLVLVQNNAEPRATGGIAGSVLHLRADAGDVALVEVRPGSALGPLPESIVDLSGAEAALFGDDLGRYMLNVTSTPDFPRAARVAREAWLRQTGEDVDGVVAVDPVALAGVLGAVGPVEVATPDGEALRLTEDDAAAYLLNGVYRDHEDPSEQDAVLALVAREVVAALTSGTGDPARLVDALAGSAREGRLLVWSARATEQDLLTGTVLSGELVGRGVDPAGGPASPVVGVYLNATTASKTGYYLDSAVALDDVTCRPDGSQSFTLRVTLTSTLTADEAARLPEYVLGAGGDGTIRTNLLVYAPAGGGIRGTSGADDGPGLFSHVHDGLVVGARSVALAPGESVTYDYDLVSGRNQPGEVSVRKTPGSRSETTTLSATGCGGSVFS</sequence>
<feature type="region of interest" description="Disordered" evidence="1">
    <location>
        <begin position="601"/>
        <end position="631"/>
    </location>
</feature>
<protein>
    <submittedName>
        <fullName evidence="3">DUF4012 domain-containing protein</fullName>
    </submittedName>
</protein>
<keyword evidence="2" id="KW-0812">Transmembrane</keyword>
<evidence type="ECO:0000313" key="3">
    <source>
        <dbReference type="EMBL" id="MTG90159.1"/>
    </source>
</evidence>
<comment type="caution">
    <text evidence="3">The sequence shown here is derived from an EMBL/GenBank/DDBJ whole genome shotgun (WGS) entry which is preliminary data.</text>
</comment>
<dbReference type="Pfam" id="PF13196">
    <property type="entry name" value="DUF4012"/>
    <property type="match status" value="1"/>
</dbReference>
<feature type="compositionally biased region" description="Polar residues" evidence="1">
    <location>
        <begin position="612"/>
        <end position="622"/>
    </location>
</feature>
<accession>A0A6N7ZLN4</accession>